<dbReference type="AlphaFoldDB" id="A0A438H199"/>
<sequence>MTFVIGTSESPFDSTVNVQNPLSQSNNRTNTLPTTIAPLANTPSFSFLSMNQSLTVKMGNGNYLIWKNQLLNVIIANGLDDFIDGSRPCHPRFLDM</sequence>
<evidence type="ECO:0008006" key="3">
    <source>
        <dbReference type="Google" id="ProtNLM"/>
    </source>
</evidence>
<evidence type="ECO:0000313" key="2">
    <source>
        <dbReference type="Proteomes" id="UP000288805"/>
    </source>
</evidence>
<evidence type="ECO:0000313" key="1">
    <source>
        <dbReference type="EMBL" id="RVW78380.1"/>
    </source>
</evidence>
<reference evidence="1 2" key="1">
    <citation type="journal article" date="2018" name="PLoS Genet.">
        <title>Population sequencing reveals clonal diversity and ancestral inbreeding in the grapevine cultivar Chardonnay.</title>
        <authorList>
            <person name="Roach M.J."/>
            <person name="Johnson D.L."/>
            <person name="Bohlmann J."/>
            <person name="van Vuuren H.J."/>
            <person name="Jones S.J."/>
            <person name="Pretorius I.S."/>
            <person name="Schmidt S.A."/>
            <person name="Borneman A.R."/>
        </authorList>
    </citation>
    <scope>NUCLEOTIDE SEQUENCE [LARGE SCALE GENOMIC DNA]</scope>
    <source>
        <strain evidence="2">cv. Chardonnay</strain>
        <tissue evidence="1">Leaf</tissue>
    </source>
</reference>
<comment type="caution">
    <text evidence="1">The sequence shown here is derived from an EMBL/GenBank/DDBJ whole genome shotgun (WGS) entry which is preliminary data.</text>
</comment>
<gene>
    <name evidence="1" type="ORF">CK203_047710</name>
</gene>
<proteinExistence type="predicted"/>
<name>A0A438H199_VITVI</name>
<dbReference type="EMBL" id="QGNW01000297">
    <property type="protein sequence ID" value="RVW78380.1"/>
    <property type="molecule type" value="Genomic_DNA"/>
</dbReference>
<dbReference type="Proteomes" id="UP000288805">
    <property type="component" value="Unassembled WGS sequence"/>
</dbReference>
<protein>
    <recommendedName>
        <fullName evidence="3">Retrotransposon Copia-like N-terminal domain-containing protein</fullName>
    </recommendedName>
</protein>
<organism evidence="1 2">
    <name type="scientific">Vitis vinifera</name>
    <name type="common">Grape</name>
    <dbReference type="NCBI Taxonomy" id="29760"/>
    <lineage>
        <taxon>Eukaryota</taxon>
        <taxon>Viridiplantae</taxon>
        <taxon>Streptophyta</taxon>
        <taxon>Embryophyta</taxon>
        <taxon>Tracheophyta</taxon>
        <taxon>Spermatophyta</taxon>
        <taxon>Magnoliopsida</taxon>
        <taxon>eudicotyledons</taxon>
        <taxon>Gunneridae</taxon>
        <taxon>Pentapetalae</taxon>
        <taxon>rosids</taxon>
        <taxon>Vitales</taxon>
        <taxon>Vitaceae</taxon>
        <taxon>Viteae</taxon>
        <taxon>Vitis</taxon>
    </lineage>
</organism>
<accession>A0A438H199</accession>